<evidence type="ECO:0000313" key="10">
    <source>
        <dbReference type="Proteomes" id="UP000248584"/>
    </source>
</evidence>
<reference evidence="9 10" key="1">
    <citation type="submission" date="2018-06" db="EMBL/GenBank/DDBJ databases">
        <title>Genomic Encyclopedia of Archaeal and Bacterial Type Strains, Phase II (KMG-II): from individual species to whole genera.</title>
        <authorList>
            <person name="Goeker M."/>
        </authorList>
    </citation>
    <scope>NUCLEOTIDE SEQUENCE [LARGE SCALE GENOMIC DNA]</scope>
    <source>
        <strain evidence="9 10">DSM 17205</strain>
    </source>
</reference>
<gene>
    <name evidence="9" type="ORF">LX97_01131</name>
</gene>
<dbReference type="Pfam" id="PF04542">
    <property type="entry name" value="Sigma70_r2"/>
    <property type="match status" value="1"/>
</dbReference>
<dbReference type="PROSITE" id="PS01063">
    <property type="entry name" value="SIGMA70_ECF"/>
    <property type="match status" value="1"/>
</dbReference>
<name>A0ABX5Q253_9FLAO</name>
<comment type="caution">
    <text evidence="9">The sequence shown here is derived from an EMBL/GenBank/DDBJ whole genome shotgun (WGS) entry which is preliminary data.</text>
</comment>
<keyword evidence="3 6" id="KW-0731">Sigma factor</keyword>
<feature type="domain" description="RNA polymerase sigma factor 70 region 4 type 2" evidence="8">
    <location>
        <begin position="120"/>
        <end position="170"/>
    </location>
</feature>
<dbReference type="NCBIfam" id="TIGR02937">
    <property type="entry name" value="sigma70-ECF"/>
    <property type="match status" value="1"/>
</dbReference>
<dbReference type="SUPFAM" id="SSF88946">
    <property type="entry name" value="Sigma2 domain of RNA polymerase sigma factors"/>
    <property type="match status" value="1"/>
</dbReference>
<dbReference type="EMBL" id="QKZR01000001">
    <property type="protein sequence ID" value="PZX44122.1"/>
    <property type="molecule type" value="Genomic_DNA"/>
</dbReference>
<evidence type="ECO:0000256" key="5">
    <source>
        <dbReference type="ARBA" id="ARBA00023163"/>
    </source>
</evidence>
<dbReference type="InterPro" id="IPR036388">
    <property type="entry name" value="WH-like_DNA-bd_sf"/>
</dbReference>
<dbReference type="InterPro" id="IPR013249">
    <property type="entry name" value="RNA_pol_sigma70_r4_t2"/>
</dbReference>
<evidence type="ECO:0000256" key="6">
    <source>
        <dbReference type="RuleBase" id="RU000716"/>
    </source>
</evidence>
<keyword evidence="2 6" id="KW-0805">Transcription regulation</keyword>
<evidence type="ECO:0000313" key="9">
    <source>
        <dbReference type="EMBL" id="PZX44122.1"/>
    </source>
</evidence>
<proteinExistence type="inferred from homology"/>
<dbReference type="InterPro" id="IPR007627">
    <property type="entry name" value="RNA_pol_sigma70_r2"/>
</dbReference>
<keyword evidence="4 6" id="KW-0238">DNA-binding</keyword>
<comment type="similarity">
    <text evidence="1 6">Belongs to the sigma-70 factor family. ECF subfamily.</text>
</comment>
<dbReference type="InterPro" id="IPR014284">
    <property type="entry name" value="RNA_pol_sigma-70_dom"/>
</dbReference>
<feature type="domain" description="RNA polymerase sigma-70 region 2" evidence="7">
    <location>
        <begin position="24"/>
        <end position="91"/>
    </location>
</feature>
<sequence length="179" mass="21275">MVRATAYSYFSQMKKGISKEFEILYRQHYQKVLRLCLGYVSGDKDLAQDLLQESFLKVWEHWDSFRGTSNRSTWLYRITVNTCLQELRMHKKYKKAPEETLKNYEAREETSVKKEKQFSQLYACMSKLNKENQTILLLELEQIPQEEIAQIIGIKHNALRTRLNRIKSTLTKCVNNENI</sequence>
<keyword evidence="10" id="KW-1185">Reference proteome</keyword>
<evidence type="ECO:0000259" key="7">
    <source>
        <dbReference type="Pfam" id="PF04542"/>
    </source>
</evidence>
<evidence type="ECO:0000256" key="3">
    <source>
        <dbReference type="ARBA" id="ARBA00023082"/>
    </source>
</evidence>
<dbReference type="Pfam" id="PF08281">
    <property type="entry name" value="Sigma70_r4_2"/>
    <property type="match status" value="1"/>
</dbReference>
<keyword evidence="5 6" id="KW-0804">Transcription</keyword>
<dbReference type="InterPro" id="IPR000838">
    <property type="entry name" value="RNA_pol_sigma70_ECF_CS"/>
</dbReference>
<dbReference type="Proteomes" id="UP000248584">
    <property type="component" value="Unassembled WGS sequence"/>
</dbReference>
<dbReference type="Gene3D" id="1.10.10.10">
    <property type="entry name" value="Winged helix-like DNA-binding domain superfamily/Winged helix DNA-binding domain"/>
    <property type="match status" value="1"/>
</dbReference>
<evidence type="ECO:0000256" key="1">
    <source>
        <dbReference type="ARBA" id="ARBA00010641"/>
    </source>
</evidence>
<protein>
    <recommendedName>
        <fullName evidence="6">RNA polymerase sigma factor</fullName>
    </recommendedName>
</protein>
<evidence type="ECO:0000256" key="2">
    <source>
        <dbReference type="ARBA" id="ARBA00023015"/>
    </source>
</evidence>
<evidence type="ECO:0000259" key="8">
    <source>
        <dbReference type="Pfam" id="PF08281"/>
    </source>
</evidence>
<accession>A0ABX5Q253</accession>
<dbReference type="PANTHER" id="PTHR43133">
    <property type="entry name" value="RNA POLYMERASE ECF-TYPE SIGMA FACTO"/>
    <property type="match status" value="1"/>
</dbReference>
<dbReference type="PANTHER" id="PTHR43133:SF8">
    <property type="entry name" value="RNA POLYMERASE SIGMA FACTOR HI_1459-RELATED"/>
    <property type="match status" value="1"/>
</dbReference>
<dbReference type="InterPro" id="IPR013325">
    <property type="entry name" value="RNA_pol_sigma_r2"/>
</dbReference>
<organism evidence="9 10">
    <name type="scientific">Nonlabens dokdonensis</name>
    <dbReference type="NCBI Taxonomy" id="328515"/>
    <lineage>
        <taxon>Bacteria</taxon>
        <taxon>Pseudomonadati</taxon>
        <taxon>Bacteroidota</taxon>
        <taxon>Flavobacteriia</taxon>
        <taxon>Flavobacteriales</taxon>
        <taxon>Flavobacteriaceae</taxon>
        <taxon>Nonlabens</taxon>
    </lineage>
</organism>
<dbReference type="SUPFAM" id="SSF88659">
    <property type="entry name" value="Sigma3 and sigma4 domains of RNA polymerase sigma factors"/>
    <property type="match status" value="1"/>
</dbReference>
<dbReference type="InterPro" id="IPR039425">
    <property type="entry name" value="RNA_pol_sigma-70-like"/>
</dbReference>
<evidence type="ECO:0000256" key="4">
    <source>
        <dbReference type="ARBA" id="ARBA00023125"/>
    </source>
</evidence>
<dbReference type="InterPro" id="IPR013324">
    <property type="entry name" value="RNA_pol_sigma_r3/r4-like"/>
</dbReference>
<dbReference type="Gene3D" id="1.10.1740.10">
    <property type="match status" value="1"/>
</dbReference>